<evidence type="ECO:0000313" key="3">
    <source>
        <dbReference type="Proteomes" id="UP000240010"/>
    </source>
</evidence>
<gene>
    <name evidence="2" type="ORF">B0F87_104131</name>
</gene>
<feature type="transmembrane region" description="Helical" evidence="1">
    <location>
        <begin position="147"/>
        <end position="170"/>
    </location>
</feature>
<accession>A0A2S6HF76</accession>
<feature type="transmembrane region" description="Helical" evidence="1">
    <location>
        <begin position="90"/>
        <end position="116"/>
    </location>
</feature>
<name>A0A2S6HF76_9GAMM</name>
<dbReference type="EMBL" id="PTIZ01000004">
    <property type="protein sequence ID" value="PPK76041.1"/>
    <property type="molecule type" value="Genomic_DNA"/>
</dbReference>
<keyword evidence="1" id="KW-0472">Membrane</keyword>
<dbReference type="AlphaFoldDB" id="A0A2S6HF76"/>
<proteinExistence type="predicted"/>
<organism evidence="2 3">
    <name type="scientific">Methylobacter tundripaludum</name>
    <dbReference type="NCBI Taxonomy" id="173365"/>
    <lineage>
        <taxon>Bacteria</taxon>
        <taxon>Pseudomonadati</taxon>
        <taxon>Pseudomonadota</taxon>
        <taxon>Gammaproteobacteria</taxon>
        <taxon>Methylococcales</taxon>
        <taxon>Methylococcaceae</taxon>
        <taxon>Methylobacter</taxon>
    </lineage>
</organism>
<dbReference type="PANTHER" id="PTHR35531">
    <property type="entry name" value="INNER MEMBRANE PROTEIN YBCI-RELATED"/>
    <property type="match status" value="1"/>
</dbReference>
<evidence type="ECO:0000256" key="1">
    <source>
        <dbReference type="SAM" id="Phobius"/>
    </source>
</evidence>
<comment type="caution">
    <text evidence="2">The sequence shown here is derived from an EMBL/GenBank/DDBJ whole genome shotgun (WGS) entry which is preliminary data.</text>
</comment>
<keyword evidence="1" id="KW-1133">Transmembrane helix</keyword>
<feature type="transmembrane region" description="Helical" evidence="1">
    <location>
        <begin position="27"/>
        <end position="47"/>
    </location>
</feature>
<keyword evidence="1" id="KW-0812">Transmembrane</keyword>
<protein>
    <submittedName>
        <fullName evidence="2">Inner membrane protein</fullName>
    </submittedName>
</protein>
<dbReference type="Proteomes" id="UP000240010">
    <property type="component" value="Unassembled WGS sequence"/>
</dbReference>
<dbReference type="Pfam" id="PF04307">
    <property type="entry name" value="YdjM"/>
    <property type="match status" value="1"/>
</dbReference>
<dbReference type="PANTHER" id="PTHR35531:SF1">
    <property type="entry name" value="INNER MEMBRANE PROTEIN YBCI-RELATED"/>
    <property type="match status" value="1"/>
</dbReference>
<feature type="transmembrane region" description="Helical" evidence="1">
    <location>
        <begin position="59"/>
        <end position="78"/>
    </location>
</feature>
<reference evidence="2 3" key="1">
    <citation type="submission" date="2018-02" db="EMBL/GenBank/DDBJ databases">
        <title>Subsurface microbial communities from deep shales in Ohio and West Virginia, USA.</title>
        <authorList>
            <person name="Wrighton K."/>
        </authorList>
    </citation>
    <scope>NUCLEOTIDE SEQUENCE [LARGE SCALE GENOMIC DNA]</scope>
    <source>
        <strain evidence="2 3">OWC-DMM</strain>
    </source>
</reference>
<evidence type="ECO:0000313" key="2">
    <source>
        <dbReference type="EMBL" id="PPK76041.1"/>
    </source>
</evidence>
<sequence>MPTILTHPAVPLAIAWGLGREVISTRLLAVGVITSVIPDLDVLAFRLGIPYAAEFGHRGFSHSLLLALIVAAIGASSVRPLHTTSKRAFWFLLVAPASHGILDALTNGGLGIAFLWPFSGERFFAPFQPIEVAPLGLSRFLSPKGVAVLWSEILWVWLPFFGAAAIAVAFRRYRALTQRSSGTAQKRAAP</sequence>
<dbReference type="RefSeq" id="WP_104428551.1">
    <property type="nucleotide sequence ID" value="NZ_PTIZ01000004.1"/>
</dbReference>
<dbReference type="InterPro" id="IPR007404">
    <property type="entry name" value="YdjM-like"/>
</dbReference>